<dbReference type="Proteomes" id="UP000022910">
    <property type="component" value="Unassembled WGS sequence"/>
</dbReference>
<dbReference type="GO" id="GO:0004674">
    <property type="term" value="F:protein serine/threonine kinase activity"/>
    <property type="evidence" value="ECO:0007669"/>
    <property type="project" value="TreeGrafter"/>
</dbReference>
<proteinExistence type="predicted"/>
<dbReference type="Gene3D" id="1.10.510.10">
    <property type="entry name" value="Transferase(Phosphotransferase) domain 1"/>
    <property type="match status" value="1"/>
</dbReference>
<dbReference type="EMBL" id="JEMT01015364">
    <property type="protein sequence ID" value="EXX72444.1"/>
    <property type="molecule type" value="Genomic_DNA"/>
</dbReference>
<dbReference type="SUPFAM" id="SSF56112">
    <property type="entry name" value="Protein kinase-like (PK-like)"/>
    <property type="match status" value="1"/>
</dbReference>
<dbReference type="PIRSF" id="PIRSF000654">
    <property type="entry name" value="Integrin-linked_kinase"/>
    <property type="match status" value="1"/>
</dbReference>
<dbReference type="InterPro" id="IPR001245">
    <property type="entry name" value="Ser-Thr/Tyr_kinase_cat_dom"/>
</dbReference>
<dbReference type="Pfam" id="PF07714">
    <property type="entry name" value="PK_Tyr_Ser-Thr"/>
    <property type="match status" value="1"/>
</dbReference>
<dbReference type="PANTHER" id="PTHR44329:SF6">
    <property type="entry name" value="RECEPTOR-INTERACTING SERINE_THREONINE-PROTEIN KINASE 1"/>
    <property type="match status" value="1"/>
</dbReference>
<dbReference type="HOGENOM" id="CLU_000288_7_0_1"/>
<evidence type="ECO:0000313" key="3">
    <source>
        <dbReference type="Proteomes" id="UP000022910"/>
    </source>
</evidence>
<protein>
    <submittedName>
        <fullName evidence="2">Tpk3p</fullName>
    </submittedName>
</protein>
<evidence type="ECO:0000259" key="1">
    <source>
        <dbReference type="PROSITE" id="PS50011"/>
    </source>
</evidence>
<dbReference type="PRINTS" id="PR00109">
    <property type="entry name" value="TYRKINASE"/>
</dbReference>
<dbReference type="PANTHER" id="PTHR44329">
    <property type="entry name" value="SERINE/THREONINE-PROTEIN KINASE TNNI3K-RELATED"/>
    <property type="match status" value="1"/>
</dbReference>
<dbReference type="PROSITE" id="PS50011">
    <property type="entry name" value="PROTEIN_KINASE_DOM"/>
    <property type="match status" value="1"/>
</dbReference>
<name>A0A015KY00_RHIIW</name>
<dbReference type="InterPro" id="IPR051681">
    <property type="entry name" value="Ser/Thr_Kinases-Pseudokinases"/>
</dbReference>
<keyword evidence="3" id="KW-1185">Reference proteome</keyword>
<gene>
    <name evidence="2" type="ORF">RirG_069300</name>
</gene>
<sequence length="312" mass="36406">MRVANNWIEDAISKNLIKRYEYEDFSEIKKIAFGYYGKVYCANWKNSAVKYALKSFNLNIAENIEEIVNEFKIHHKVSFHENIIHFFGTVIQEKNNYLLVMEYADSGTLRSYLEKNKNLTWEFKFKLAYQLSSAVSYLHDEGIIHHDLHSKNILVHQNSIKLADFGLSRRVEDVSEAHSDILGVLPYIDPQKLNDYAYHSNKKSDIYSIGVLLWEISSGRPPFEKVKANQINSLKLNIISGLREEIIPNTPEDYKNIFTECWDYNLDKRPKINQVVIRLYRLNPIIPEDVQLDTNYVHSKQSNAVSQMIVPI</sequence>
<dbReference type="AlphaFoldDB" id="A0A015KY00"/>
<accession>A0A015KY00</accession>
<reference evidence="2 3" key="1">
    <citation type="submission" date="2014-02" db="EMBL/GenBank/DDBJ databases">
        <title>Single nucleus genome sequencing reveals high similarity among nuclei of an endomycorrhizal fungus.</title>
        <authorList>
            <person name="Lin K."/>
            <person name="Geurts R."/>
            <person name="Zhang Z."/>
            <person name="Limpens E."/>
            <person name="Saunders D.G."/>
            <person name="Mu D."/>
            <person name="Pang E."/>
            <person name="Cao H."/>
            <person name="Cha H."/>
            <person name="Lin T."/>
            <person name="Zhou Q."/>
            <person name="Shang Y."/>
            <person name="Li Y."/>
            <person name="Ivanov S."/>
            <person name="Sharma T."/>
            <person name="Velzen R.V."/>
            <person name="Ruijter N.D."/>
            <person name="Aanen D.K."/>
            <person name="Win J."/>
            <person name="Kamoun S."/>
            <person name="Bisseling T."/>
            <person name="Huang S."/>
        </authorList>
    </citation>
    <scope>NUCLEOTIDE SEQUENCE [LARGE SCALE GENOMIC DNA]</scope>
    <source>
        <strain evidence="3">DAOM197198w</strain>
    </source>
</reference>
<dbReference type="InterPro" id="IPR000719">
    <property type="entry name" value="Prot_kinase_dom"/>
</dbReference>
<comment type="caution">
    <text evidence="2">The sequence shown here is derived from an EMBL/GenBank/DDBJ whole genome shotgun (WGS) entry which is preliminary data.</text>
</comment>
<dbReference type="InterPro" id="IPR011009">
    <property type="entry name" value="Kinase-like_dom_sf"/>
</dbReference>
<evidence type="ECO:0000313" key="2">
    <source>
        <dbReference type="EMBL" id="EXX72444.1"/>
    </source>
</evidence>
<dbReference type="GO" id="GO:0005524">
    <property type="term" value="F:ATP binding"/>
    <property type="evidence" value="ECO:0007669"/>
    <property type="project" value="InterPro"/>
</dbReference>
<feature type="domain" description="Protein kinase" evidence="1">
    <location>
        <begin position="25"/>
        <end position="286"/>
    </location>
</feature>
<dbReference type="SMR" id="A0A015KY00"/>
<organism evidence="2 3">
    <name type="scientific">Rhizophagus irregularis (strain DAOM 197198w)</name>
    <name type="common">Glomus intraradices</name>
    <dbReference type="NCBI Taxonomy" id="1432141"/>
    <lineage>
        <taxon>Eukaryota</taxon>
        <taxon>Fungi</taxon>
        <taxon>Fungi incertae sedis</taxon>
        <taxon>Mucoromycota</taxon>
        <taxon>Glomeromycotina</taxon>
        <taxon>Glomeromycetes</taxon>
        <taxon>Glomerales</taxon>
        <taxon>Glomeraceae</taxon>
        <taxon>Rhizophagus</taxon>
    </lineage>
</organism>